<reference evidence="7 8" key="1">
    <citation type="journal article" date="2024" name="Nat. Commun.">
        <title>Phylogenomics reveals the evolutionary origins of lichenization in chlorophyte algae.</title>
        <authorList>
            <person name="Puginier C."/>
            <person name="Libourel C."/>
            <person name="Otte J."/>
            <person name="Skaloud P."/>
            <person name="Haon M."/>
            <person name="Grisel S."/>
            <person name="Petersen M."/>
            <person name="Berrin J.G."/>
            <person name="Delaux P.M."/>
            <person name="Dal Grande F."/>
            <person name="Keller J."/>
        </authorList>
    </citation>
    <scope>NUCLEOTIDE SEQUENCE [LARGE SCALE GENOMIC DNA]</scope>
    <source>
        <strain evidence="7 8">SAG 2043</strain>
    </source>
</reference>
<dbReference type="Pfam" id="PF00488">
    <property type="entry name" value="MutS_V"/>
    <property type="match status" value="1"/>
</dbReference>
<proteinExistence type="inferred from homology"/>
<dbReference type="SMART" id="SM00533">
    <property type="entry name" value="MUTSd"/>
    <property type="match status" value="1"/>
</dbReference>
<dbReference type="InterPro" id="IPR016151">
    <property type="entry name" value="DNA_mismatch_repair_MutS_N"/>
</dbReference>
<dbReference type="GO" id="GO:0030983">
    <property type="term" value="F:mismatched DNA binding"/>
    <property type="evidence" value="ECO:0007669"/>
    <property type="project" value="InterPro"/>
</dbReference>
<protein>
    <recommendedName>
        <fullName evidence="6">DNA mismatch repair proteins mutS family domain-containing protein</fullName>
    </recommendedName>
</protein>
<dbReference type="InterPro" id="IPR007860">
    <property type="entry name" value="DNA_mmatch_repair_MutS_con_dom"/>
</dbReference>
<evidence type="ECO:0000256" key="1">
    <source>
        <dbReference type="ARBA" id="ARBA00006271"/>
    </source>
</evidence>
<dbReference type="InterPro" id="IPR007696">
    <property type="entry name" value="DNA_mismatch_repair_MutS_core"/>
</dbReference>
<dbReference type="AlphaFoldDB" id="A0AAW1QEJ3"/>
<dbReference type="Proteomes" id="UP001489004">
    <property type="component" value="Unassembled WGS sequence"/>
</dbReference>
<dbReference type="CDD" id="cd03286">
    <property type="entry name" value="ABC_MSH6_euk"/>
    <property type="match status" value="1"/>
</dbReference>
<dbReference type="Gene3D" id="1.10.1420.10">
    <property type="match status" value="1"/>
</dbReference>
<keyword evidence="3" id="KW-0227">DNA damage</keyword>
<comment type="similarity">
    <text evidence="1">Belongs to the DNA mismatch repair MutS family.</text>
</comment>
<dbReference type="InterPro" id="IPR036187">
    <property type="entry name" value="DNA_mismatch_repair_MutS_sf"/>
</dbReference>
<dbReference type="PROSITE" id="PS00486">
    <property type="entry name" value="DNA_MISMATCH_REPAIR_2"/>
    <property type="match status" value="1"/>
</dbReference>
<dbReference type="InterPro" id="IPR000432">
    <property type="entry name" value="DNA_mismatch_repair_MutS_C"/>
</dbReference>
<evidence type="ECO:0000313" key="8">
    <source>
        <dbReference type="Proteomes" id="UP001489004"/>
    </source>
</evidence>
<dbReference type="Gene3D" id="3.30.420.110">
    <property type="entry name" value="MutS, connector domain"/>
    <property type="match status" value="1"/>
</dbReference>
<dbReference type="SMART" id="SM00534">
    <property type="entry name" value="MUTSac"/>
    <property type="match status" value="1"/>
</dbReference>
<dbReference type="SUPFAM" id="SSF53150">
    <property type="entry name" value="DNA repair protein MutS, domain II"/>
    <property type="match status" value="1"/>
</dbReference>
<evidence type="ECO:0000256" key="2">
    <source>
        <dbReference type="ARBA" id="ARBA00022741"/>
    </source>
</evidence>
<evidence type="ECO:0000256" key="4">
    <source>
        <dbReference type="ARBA" id="ARBA00022840"/>
    </source>
</evidence>
<accession>A0AAW1QEJ3</accession>
<dbReference type="Pfam" id="PF01624">
    <property type="entry name" value="MutS_I"/>
    <property type="match status" value="1"/>
</dbReference>
<dbReference type="PIRSF" id="PIRSF037677">
    <property type="entry name" value="DNA_mis_repair_Msh6"/>
    <property type="match status" value="1"/>
</dbReference>
<evidence type="ECO:0000256" key="5">
    <source>
        <dbReference type="ARBA" id="ARBA00023125"/>
    </source>
</evidence>
<keyword evidence="2" id="KW-0547">Nucleotide-binding</keyword>
<dbReference type="EMBL" id="JALJOR010000003">
    <property type="protein sequence ID" value="KAK9819817.1"/>
    <property type="molecule type" value="Genomic_DNA"/>
</dbReference>
<evidence type="ECO:0000259" key="6">
    <source>
        <dbReference type="PROSITE" id="PS00486"/>
    </source>
</evidence>
<dbReference type="Pfam" id="PF05188">
    <property type="entry name" value="MutS_II"/>
    <property type="match status" value="1"/>
</dbReference>
<evidence type="ECO:0000256" key="3">
    <source>
        <dbReference type="ARBA" id="ARBA00022763"/>
    </source>
</evidence>
<dbReference type="Gene3D" id="3.40.1170.10">
    <property type="entry name" value="DNA repair protein MutS, domain I"/>
    <property type="match status" value="1"/>
</dbReference>
<keyword evidence="5" id="KW-0238">DNA-binding</keyword>
<dbReference type="PANTHER" id="PTHR11361">
    <property type="entry name" value="DNA MISMATCH REPAIR PROTEIN MUTS FAMILY MEMBER"/>
    <property type="match status" value="1"/>
</dbReference>
<name>A0AAW1QEJ3_9CHLO</name>
<dbReference type="GO" id="GO:0140664">
    <property type="term" value="F:ATP-dependent DNA damage sensor activity"/>
    <property type="evidence" value="ECO:0007669"/>
    <property type="project" value="InterPro"/>
</dbReference>
<dbReference type="GO" id="GO:0006298">
    <property type="term" value="P:mismatch repair"/>
    <property type="evidence" value="ECO:0007669"/>
    <property type="project" value="InterPro"/>
</dbReference>
<dbReference type="Pfam" id="PF05192">
    <property type="entry name" value="MutS_III"/>
    <property type="match status" value="1"/>
</dbReference>
<comment type="caution">
    <text evidence="7">The sequence shown here is derived from an EMBL/GenBank/DDBJ whole genome shotgun (WGS) entry which is preliminary data.</text>
</comment>
<dbReference type="SUPFAM" id="SSF48334">
    <property type="entry name" value="DNA repair protein MutS, domain III"/>
    <property type="match status" value="1"/>
</dbReference>
<dbReference type="PANTHER" id="PTHR11361:SF148">
    <property type="entry name" value="DNA MISMATCH REPAIR PROTEIN MSH6"/>
    <property type="match status" value="1"/>
</dbReference>
<dbReference type="InterPro" id="IPR017261">
    <property type="entry name" value="DNA_mismatch_repair_MutS/MSH"/>
</dbReference>
<feature type="domain" description="DNA mismatch repair proteins mutS family" evidence="6">
    <location>
        <begin position="751"/>
        <end position="767"/>
    </location>
</feature>
<dbReference type="GO" id="GO:0005524">
    <property type="term" value="F:ATP binding"/>
    <property type="evidence" value="ECO:0007669"/>
    <property type="project" value="UniProtKB-KW"/>
</dbReference>
<dbReference type="InterPro" id="IPR036678">
    <property type="entry name" value="MutS_con_dom_sf"/>
</dbReference>
<dbReference type="InterPro" id="IPR027417">
    <property type="entry name" value="P-loop_NTPase"/>
</dbReference>
<dbReference type="InterPro" id="IPR007695">
    <property type="entry name" value="DNA_mismatch_repair_MutS-lik_N"/>
</dbReference>
<dbReference type="SUPFAM" id="SSF52540">
    <property type="entry name" value="P-loop containing nucleoside triphosphate hydrolases"/>
    <property type="match status" value="1"/>
</dbReference>
<keyword evidence="8" id="KW-1185">Reference proteome</keyword>
<keyword evidence="4" id="KW-0067">ATP-binding</keyword>
<dbReference type="SUPFAM" id="SSF55271">
    <property type="entry name" value="DNA repair protein MutS, domain I"/>
    <property type="match status" value="1"/>
</dbReference>
<dbReference type="InterPro" id="IPR045076">
    <property type="entry name" value="MutS"/>
</dbReference>
<dbReference type="GO" id="GO:0032301">
    <property type="term" value="C:MutSalpha complex"/>
    <property type="evidence" value="ECO:0007669"/>
    <property type="project" value="TreeGrafter"/>
</dbReference>
<sequence>MQMLVGDGESKAASSYKEVQSRFAWLEGKKVRDAQGRTASDPNYDARTVTVPPEVFAKLSESQKQYWSIKKNHRDVVLFFKVGTFYELYEDDAQIGQDVLNWKMTITGVGHCRQVGCPQAGVDEAVAKLTAAGYKVGRLEQMETAAEAKAKRGPKACIRRELMRIHTPATATGSITTPDAVHLLALREDTGTAEDGPSQSSRADFGFAFLDAAAGRFYVGQCADDAGRANLGAILTQVAPKELLYARGSLSATTMRLLAAPPVPLQLSAVVPISEFPEPADLGSQLQDEHARGQLFGDLRIPEAVLGTGDGALAALAALCLHLKRLRATSELATASQMVVPYDMYKSALRLDGPTLTNLELLEGSGGGLEGSLMACLDTCASPGGRRLLRQWLCRPLCSLPAIQQRMDAVEELAARPALGSPLRAALRRMTDLERALGKVRNATAAPVPGLPDWQLAGIQKRRLSALATAAAAVKDACSALSSLGSGGDDTENSGVQSAVLQEAVAAVPADSDLAMQLLTEIEGQIEWTTGANKAPKSKGKGPPVAALRDDAILRHLEQSHIQNPTNEQRQQAEIDLTTELVAAFNRHTEVWERLESALSAVDVLMAFAAFPEAASGPTCRPKLLPAGSGSGGRAVVDLRGLWHPAARAAPGTSVVPNDLTLGGREEHTARALLLTGPNMGGKSTLLRATCIAVVLAQVGCYVPASSCRLTLTDRIFTRLGAVDRLMAGESTFLVECAETASILRHATPDSLVVLDELGRGTSTFDGYAIAHAVLAHLSSQVDCRLLFATHYHPLVAEFSDSPNVALGHMAAVVSSMEEGCEAEEGDGLTFLYQLRPGACPRSYGLQVARLAGIPTAVVRVARQAGTLIEDKLQGAFGAVLAKPLSEDEHSVFKRLCVKLAHPEQLGSQDVQRKRALIYGSCSELVY</sequence>
<organism evidence="7 8">
    <name type="scientific">[Myrmecia] bisecta</name>
    <dbReference type="NCBI Taxonomy" id="41462"/>
    <lineage>
        <taxon>Eukaryota</taxon>
        <taxon>Viridiplantae</taxon>
        <taxon>Chlorophyta</taxon>
        <taxon>core chlorophytes</taxon>
        <taxon>Trebouxiophyceae</taxon>
        <taxon>Trebouxiales</taxon>
        <taxon>Trebouxiaceae</taxon>
        <taxon>Myrmecia</taxon>
    </lineage>
</organism>
<evidence type="ECO:0000313" key="7">
    <source>
        <dbReference type="EMBL" id="KAK9819817.1"/>
    </source>
</evidence>
<gene>
    <name evidence="7" type="ORF">WJX72_002734</name>
</gene>
<dbReference type="Gene3D" id="3.40.50.300">
    <property type="entry name" value="P-loop containing nucleotide triphosphate hydrolases"/>
    <property type="match status" value="1"/>
</dbReference>